<dbReference type="Proteomes" id="UP000198323">
    <property type="component" value="Unassembled WGS sequence"/>
</dbReference>
<dbReference type="STRING" id="9009.A0A226NN10"/>
<feature type="transmembrane region" description="Helical" evidence="9">
    <location>
        <begin position="20"/>
        <end position="43"/>
    </location>
</feature>
<protein>
    <recommendedName>
        <fullName evidence="4">Uroplakin-1b</fullName>
    </recommendedName>
    <alternativeName>
        <fullName evidence="8">Uroplakin Ib</fullName>
    </alternativeName>
</protein>
<accession>A0A226NN10</accession>
<evidence type="ECO:0000256" key="3">
    <source>
        <dbReference type="ARBA" id="ARBA00011304"/>
    </source>
</evidence>
<keyword evidence="5 9" id="KW-0812">Transmembrane</keyword>
<evidence type="ECO:0000313" key="10">
    <source>
        <dbReference type="EMBL" id="OXB68891.1"/>
    </source>
</evidence>
<evidence type="ECO:0000256" key="6">
    <source>
        <dbReference type="ARBA" id="ARBA00022989"/>
    </source>
</evidence>
<name>A0A226NN10_CALSU</name>
<evidence type="ECO:0000256" key="7">
    <source>
        <dbReference type="ARBA" id="ARBA00023136"/>
    </source>
</evidence>
<proteinExistence type="inferred from homology"/>
<dbReference type="InterPro" id="IPR018499">
    <property type="entry name" value="Tetraspanin/Peripherin"/>
</dbReference>
<dbReference type="InterPro" id="IPR008952">
    <property type="entry name" value="Tetraspanin_EC2_sf"/>
</dbReference>
<keyword evidence="7 9" id="KW-0472">Membrane</keyword>
<keyword evidence="11" id="KW-1185">Reference proteome</keyword>
<reference evidence="10 11" key="1">
    <citation type="submission" date="2016-07" db="EMBL/GenBank/DDBJ databases">
        <title>Disparate Historic Effective Population Sizes Predicted by Modern Levels of Genome Diversity for the Scaled Quail (Callipepla squamata) and the Northern Bobwhite (Colinus virginianus): Inferences from First and Second Generation Draft Genome Assemblies for Sympatric New World Quail.</title>
        <authorList>
            <person name="Oldeschulte D.L."/>
            <person name="Halley Y.A."/>
            <person name="Bhattarai E.K."/>
            <person name="Brashear W.A."/>
            <person name="Hill J."/>
            <person name="Metz R.P."/>
            <person name="Johnson C.D."/>
            <person name="Rollins D."/>
            <person name="Peterson M.J."/>
            <person name="Bickhart D.M."/>
            <person name="Decker J.E."/>
            <person name="Seabury C.M."/>
        </authorList>
    </citation>
    <scope>NUCLEOTIDE SEQUENCE [LARGE SCALE GENOMIC DNA]</scope>
    <source>
        <strain evidence="10 11">Texas</strain>
        <tissue evidence="10">Leg muscle</tissue>
    </source>
</reference>
<organism evidence="10 11">
    <name type="scientific">Callipepla squamata</name>
    <name type="common">Scaled quail</name>
    <dbReference type="NCBI Taxonomy" id="9009"/>
    <lineage>
        <taxon>Eukaryota</taxon>
        <taxon>Metazoa</taxon>
        <taxon>Chordata</taxon>
        <taxon>Craniata</taxon>
        <taxon>Vertebrata</taxon>
        <taxon>Euteleostomi</taxon>
        <taxon>Archelosauria</taxon>
        <taxon>Archosauria</taxon>
        <taxon>Dinosauria</taxon>
        <taxon>Saurischia</taxon>
        <taxon>Theropoda</taxon>
        <taxon>Coelurosauria</taxon>
        <taxon>Aves</taxon>
        <taxon>Neognathae</taxon>
        <taxon>Galloanserae</taxon>
        <taxon>Galliformes</taxon>
        <taxon>Odontophoridae</taxon>
        <taxon>Callipepla</taxon>
    </lineage>
</organism>
<evidence type="ECO:0000256" key="9">
    <source>
        <dbReference type="SAM" id="Phobius"/>
    </source>
</evidence>
<evidence type="ECO:0000256" key="4">
    <source>
        <dbReference type="ARBA" id="ARBA00017701"/>
    </source>
</evidence>
<dbReference type="GO" id="GO:0016020">
    <property type="term" value="C:membrane"/>
    <property type="evidence" value="ECO:0007669"/>
    <property type="project" value="UniProtKB-SubCell"/>
</dbReference>
<dbReference type="AlphaFoldDB" id="A0A226NN10"/>
<dbReference type="PANTHER" id="PTHR47110">
    <property type="entry name" value="TESTIS-SPECIFIC EXPRESSED PROTEIN 55"/>
    <property type="match status" value="1"/>
</dbReference>
<dbReference type="SUPFAM" id="SSF48652">
    <property type="entry name" value="Tetraspanin"/>
    <property type="match status" value="1"/>
</dbReference>
<feature type="transmembrane region" description="Helical" evidence="9">
    <location>
        <begin position="94"/>
        <end position="116"/>
    </location>
</feature>
<dbReference type="EMBL" id="MCFN01000007">
    <property type="protein sequence ID" value="OXB68891.1"/>
    <property type="molecule type" value="Genomic_DNA"/>
</dbReference>
<dbReference type="FunFam" id="1.10.1450.10:FF:000014">
    <property type="entry name" value="Tetraspanin"/>
    <property type="match status" value="1"/>
</dbReference>
<dbReference type="PANTHER" id="PTHR47110:SF2">
    <property type="entry name" value="UROPLAKIN-1B"/>
    <property type="match status" value="1"/>
</dbReference>
<evidence type="ECO:0000256" key="8">
    <source>
        <dbReference type="ARBA" id="ARBA00031616"/>
    </source>
</evidence>
<feature type="transmembrane region" description="Helical" evidence="9">
    <location>
        <begin position="63"/>
        <end position="87"/>
    </location>
</feature>
<comment type="subunit">
    <text evidence="3">Heterodimer with uroplakin-3A (UPK3A) or uroplakin-3B (UPK3B).</text>
</comment>
<keyword evidence="6 9" id="KW-1133">Transmembrane helix</keyword>
<comment type="similarity">
    <text evidence="2">Belongs to the tetraspanin (TM4SF) family.</text>
</comment>
<gene>
    <name evidence="10" type="ORF">ASZ78_005328</name>
</gene>
<evidence type="ECO:0000256" key="5">
    <source>
        <dbReference type="ARBA" id="ARBA00022692"/>
    </source>
</evidence>
<evidence type="ECO:0000256" key="2">
    <source>
        <dbReference type="ARBA" id="ARBA00006840"/>
    </source>
</evidence>
<dbReference type="Gene3D" id="1.10.1450.10">
    <property type="entry name" value="Tetraspanin"/>
    <property type="match status" value="1"/>
</dbReference>
<dbReference type="Pfam" id="PF00335">
    <property type="entry name" value="Tetraspanin"/>
    <property type="match status" value="1"/>
</dbReference>
<sequence length="342" mass="37976">MHEDLKMAKTDNGIRICQGLLILGNVVIGMCGIALTAECIFFVSDPHGLYPLLEATENDDIYAAAWIGIFVGFALLALSILGIVGVMKSNKTLLLVYIILMLITYAFEMASCITAATHRDYLTPNLFLKQMLERYMNSETESNTDKRMTEGVTRTWNNLMLQNQCCGVHGPSDWQEYTSAFRVTHNDADYPWPHNCCVMDTRGEPINLDGCKLGVSGFYNSNERIMPLYSFLEMDDLVTEQQKPKACVDSRMVALQGCYDAISGPLNRQAWGVAWFGFAILCWTANGFWFLALSKYKALILEADCNCGINMDPLSSAGNLARVESRALDGDTSATKQVFPAP</sequence>
<comment type="subcellular location">
    <subcellularLocation>
        <location evidence="1">Membrane</location>
        <topology evidence="1">Multi-pass membrane protein</topology>
    </subcellularLocation>
</comment>
<dbReference type="CDD" id="cd03156">
    <property type="entry name" value="uroplakin_I_like_LEL"/>
    <property type="match status" value="1"/>
</dbReference>
<dbReference type="OrthoDB" id="5982705at2759"/>
<feature type="transmembrane region" description="Helical" evidence="9">
    <location>
        <begin position="273"/>
        <end position="293"/>
    </location>
</feature>
<comment type="caution">
    <text evidence="10">The sequence shown here is derived from an EMBL/GenBank/DDBJ whole genome shotgun (WGS) entry which is preliminary data.</text>
</comment>
<evidence type="ECO:0000256" key="1">
    <source>
        <dbReference type="ARBA" id="ARBA00004141"/>
    </source>
</evidence>
<evidence type="ECO:0000313" key="11">
    <source>
        <dbReference type="Proteomes" id="UP000198323"/>
    </source>
</evidence>
<dbReference type="PRINTS" id="PR00259">
    <property type="entry name" value="TMFOUR"/>
</dbReference>